<evidence type="ECO:0000256" key="3">
    <source>
        <dbReference type="ARBA" id="ARBA00023274"/>
    </source>
</evidence>
<comment type="similarity">
    <text evidence="1 4">Belongs to the universal ribosomal protein uL24 family.</text>
</comment>
<dbReference type="AlphaFoldDB" id="A0A7S0L376"/>
<name>A0A7S0L376_9EUKA</name>
<dbReference type="CDD" id="cd06089">
    <property type="entry name" value="KOW_RPL26"/>
    <property type="match status" value="1"/>
</dbReference>
<dbReference type="InterPro" id="IPR008991">
    <property type="entry name" value="Translation_prot_SH3-like_sf"/>
</dbReference>
<dbReference type="InterPro" id="IPR005825">
    <property type="entry name" value="Ribosomal_uL24_CS"/>
</dbReference>
<reference evidence="8" key="1">
    <citation type="submission" date="2021-01" db="EMBL/GenBank/DDBJ databases">
        <authorList>
            <person name="Corre E."/>
            <person name="Pelletier E."/>
            <person name="Niang G."/>
            <person name="Scheremetjew M."/>
            <person name="Finn R."/>
            <person name="Kale V."/>
            <person name="Holt S."/>
            <person name="Cochrane G."/>
            <person name="Meng A."/>
            <person name="Brown T."/>
            <person name="Cohen L."/>
        </authorList>
    </citation>
    <scope>NUCLEOTIDE SEQUENCE</scope>
    <source>
        <strain evidence="8">PLY182g</strain>
    </source>
</reference>
<dbReference type="GO" id="GO:0006412">
    <property type="term" value="P:translation"/>
    <property type="evidence" value="ECO:0007669"/>
    <property type="project" value="InterPro"/>
</dbReference>
<keyword evidence="3 4" id="KW-0687">Ribonucleoprotein</keyword>
<dbReference type="PANTHER" id="PTHR12903">
    <property type="entry name" value="MITOCHONDRIAL RIBOSOMAL PROTEIN L24"/>
    <property type="match status" value="1"/>
</dbReference>
<dbReference type="SMART" id="SM00739">
    <property type="entry name" value="KOW"/>
    <property type="match status" value="1"/>
</dbReference>
<dbReference type="Pfam" id="PF00467">
    <property type="entry name" value="KOW"/>
    <property type="match status" value="1"/>
</dbReference>
<dbReference type="Gene3D" id="2.30.30.30">
    <property type="match status" value="1"/>
</dbReference>
<protein>
    <recommendedName>
        <fullName evidence="7">KOW domain-containing protein</fullName>
    </recommendedName>
</protein>
<evidence type="ECO:0000313" key="8">
    <source>
        <dbReference type="EMBL" id="CAD8600833.1"/>
    </source>
</evidence>
<dbReference type="InterPro" id="IPR003256">
    <property type="entry name" value="Ribosomal_uL24"/>
</dbReference>
<evidence type="ECO:0000256" key="5">
    <source>
        <dbReference type="SAM" id="MobiDB-lite"/>
    </source>
</evidence>
<evidence type="ECO:0000256" key="2">
    <source>
        <dbReference type="ARBA" id="ARBA00022980"/>
    </source>
</evidence>
<dbReference type="GO" id="GO:1990904">
    <property type="term" value="C:ribonucleoprotein complex"/>
    <property type="evidence" value="ECO:0007669"/>
    <property type="project" value="UniProtKB-KW"/>
</dbReference>
<keyword evidence="2 4" id="KW-0689">Ribosomal protein</keyword>
<dbReference type="InterPro" id="IPR005824">
    <property type="entry name" value="KOW"/>
</dbReference>
<feature type="signal peptide" evidence="6">
    <location>
        <begin position="1"/>
        <end position="16"/>
    </location>
</feature>
<feature type="chain" id="PRO_5030740159" description="KOW domain-containing protein" evidence="6">
    <location>
        <begin position="17"/>
        <end position="121"/>
    </location>
</feature>
<dbReference type="EMBL" id="HBEY01008534">
    <property type="protein sequence ID" value="CAD8600833.1"/>
    <property type="molecule type" value="Transcribed_RNA"/>
</dbReference>
<feature type="region of interest" description="Disordered" evidence="5">
    <location>
        <begin position="101"/>
        <end position="121"/>
    </location>
</feature>
<proteinExistence type="inferred from homology"/>
<evidence type="ECO:0000259" key="7">
    <source>
        <dbReference type="SMART" id="SM00739"/>
    </source>
</evidence>
<gene>
    <name evidence="8" type="ORF">CPEL01642_LOCUS4163</name>
</gene>
<keyword evidence="6" id="KW-0732">Signal</keyword>
<organism evidence="8">
    <name type="scientific">Coccolithus braarudii</name>
    <dbReference type="NCBI Taxonomy" id="221442"/>
    <lineage>
        <taxon>Eukaryota</taxon>
        <taxon>Haptista</taxon>
        <taxon>Haptophyta</taxon>
        <taxon>Prymnesiophyceae</taxon>
        <taxon>Coccolithales</taxon>
        <taxon>Coccolithaceae</taxon>
        <taxon>Coccolithus</taxon>
    </lineage>
</organism>
<sequence length="121" mass="12839">MLFRMLLLAASAAALTMSPRAAISQSRARVCMAAGIRTGDNVYVLSGDDKGSTGKVISIDVKKKSVTVEGINMRTKHVKPVKEGETGSILKRETSIHISNVRLADDDDASKAADEAPPAEQ</sequence>
<evidence type="ECO:0000256" key="1">
    <source>
        <dbReference type="ARBA" id="ARBA00010618"/>
    </source>
</evidence>
<dbReference type="InterPro" id="IPR041988">
    <property type="entry name" value="Ribosomal_uL24_KOW"/>
</dbReference>
<dbReference type="GO" id="GO:0003735">
    <property type="term" value="F:structural constituent of ribosome"/>
    <property type="evidence" value="ECO:0007669"/>
    <property type="project" value="InterPro"/>
</dbReference>
<dbReference type="Pfam" id="PF17136">
    <property type="entry name" value="ribosomal_L24"/>
    <property type="match status" value="1"/>
</dbReference>
<dbReference type="SUPFAM" id="SSF50104">
    <property type="entry name" value="Translation proteins SH3-like domain"/>
    <property type="match status" value="1"/>
</dbReference>
<dbReference type="GO" id="GO:0005840">
    <property type="term" value="C:ribosome"/>
    <property type="evidence" value="ECO:0007669"/>
    <property type="project" value="UniProtKB-KW"/>
</dbReference>
<dbReference type="NCBIfam" id="TIGR01079">
    <property type="entry name" value="rplX_bact"/>
    <property type="match status" value="1"/>
</dbReference>
<evidence type="ECO:0000256" key="4">
    <source>
        <dbReference type="RuleBase" id="RU003477"/>
    </source>
</evidence>
<dbReference type="InterPro" id="IPR014722">
    <property type="entry name" value="Rib_uL2_dom2"/>
</dbReference>
<dbReference type="GO" id="GO:0003723">
    <property type="term" value="F:RNA binding"/>
    <property type="evidence" value="ECO:0007669"/>
    <property type="project" value="InterPro"/>
</dbReference>
<dbReference type="InterPro" id="IPR057264">
    <property type="entry name" value="Ribosomal_uL24_C"/>
</dbReference>
<evidence type="ECO:0000256" key="6">
    <source>
        <dbReference type="SAM" id="SignalP"/>
    </source>
</evidence>
<accession>A0A7S0L376</accession>
<feature type="domain" description="KOW" evidence="7">
    <location>
        <begin position="35"/>
        <end position="62"/>
    </location>
</feature>
<dbReference type="HAMAP" id="MF_01326_B">
    <property type="entry name" value="Ribosomal_uL24_B"/>
    <property type="match status" value="1"/>
</dbReference>
<dbReference type="PROSITE" id="PS01108">
    <property type="entry name" value="RIBOSOMAL_L24"/>
    <property type="match status" value="1"/>
</dbReference>